<dbReference type="InterPro" id="IPR040072">
    <property type="entry name" value="Methyltransferase_A"/>
</dbReference>
<feature type="region of interest" description="Disordered" evidence="11">
    <location>
        <begin position="199"/>
        <end position="268"/>
    </location>
</feature>
<evidence type="ECO:0000256" key="2">
    <source>
        <dbReference type="ARBA" id="ARBA00004496"/>
    </source>
</evidence>
<proteinExistence type="predicted"/>
<comment type="subcellular location">
    <subcellularLocation>
        <location evidence="2">Cytoplasm</location>
    </subcellularLocation>
</comment>
<dbReference type="GO" id="GO:0046872">
    <property type="term" value="F:metal ion binding"/>
    <property type="evidence" value="ECO:0007669"/>
    <property type="project" value="UniProtKB-KW"/>
</dbReference>
<dbReference type="Gene3D" id="1.10.150.530">
    <property type="match status" value="1"/>
</dbReference>
<dbReference type="InterPro" id="IPR004383">
    <property type="entry name" value="rRNA_lsu_MTrfase_RlmN/Cfr"/>
</dbReference>
<evidence type="ECO:0000256" key="6">
    <source>
        <dbReference type="ARBA" id="ARBA00022679"/>
    </source>
</evidence>
<reference evidence="13 14" key="1">
    <citation type="journal article" date="2021" name="Sci. Rep.">
        <title>Genome sequencing of the multicellular alga Astrephomene provides insights into convergent evolution of germ-soma differentiation.</title>
        <authorList>
            <person name="Yamashita S."/>
            <person name="Yamamoto K."/>
            <person name="Matsuzaki R."/>
            <person name="Suzuki S."/>
            <person name="Yamaguchi H."/>
            <person name="Hirooka S."/>
            <person name="Minakuchi Y."/>
            <person name="Miyagishima S."/>
            <person name="Kawachi M."/>
            <person name="Toyoda A."/>
            <person name="Nozaki H."/>
        </authorList>
    </citation>
    <scope>NUCLEOTIDE SEQUENCE [LARGE SCALE GENOMIC DNA]</scope>
    <source>
        <strain evidence="13 14">NIES-4017</strain>
    </source>
</reference>
<keyword evidence="7" id="KW-0949">S-adenosyl-L-methionine</keyword>
<dbReference type="GO" id="GO:0030488">
    <property type="term" value="P:tRNA methylation"/>
    <property type="evidence" value="ECO:0007669"/>
    <property type="project" value="TreeGrafter"/>
</dbReference>
<evidence type="ECO:0000256" key="9">
    <source>
        <dbReference type="ARBA" id="ARBA00023004"/>
    </source>
</evidence>
<accession>A0AAD3DQN7</accession>
<evidence type="ECO:0000313" key="14">
    <source>
        <dbReference type="Proteomes" id="UP001054857"/>
    </source>
</evidence>
<dbReference type="SFLD" id="SFLDF00275">
    <property type="entry name" value="adenosine_C2_methyltransferase"/>
    <property type="match status" value="1"/>
</dbReference>
<evidence type="ECO:0000259" key="12">
    <source>
        <dbReference type="PROSITE" id="PS51918"/>
    </source>
</evidence>
<comment type="cofactor">
    <cofactor evidence="1">
        <name>[4Fe-4S] cluster</name>
        <dbReference type="ChEBI" id="CHEBI:49883"/>
    </cofactor>
</comment>
<dbReference type="InterPro" id="IPR013785">
    <property type="entry name" value="Aldolase_TIM"/>
</dbReference>
<dbReference type="InterPro" id="IPR006638">
    <property type="entry name" value="Elp3/MiaA/NifB-like_rSAM"/>
</dbReference>
<evidence type="ECO:0000256" key="5">
    <source>
        <dbReference type="ARBA" id="ARBA00022603"/>
    </source>
</evidence>
<dbReference type="GO" id="GO:0005737">
    <property type="term" value="C:cytoplasm"/>
    <property type="evidence" value="ECO:0007669"/>
    <property type="project" value="UniProtKB-SubCell"/>
</dbReference>
<keyword evidence="10" id="KW-0411">Iron-sulfur</keyword>
<dbReference type="InterPro" id="IPR007197">
    <property type="entry name" value="rSAM"/>
</dbReference>
<evidence type="ECO:0000256" key="4">
    <source>
        <dbReference type="ARBA" id="ARBA00022490"/>
    </source>
</evidence>
<dbReference type="SMART" id="SM00729">
    <property type="entry name" value="Elp3"/>
    <property type="match status" value="1"/>
</dbReference>
<dbReference type="GO" id="GO:0051539">
    <property type="term" value="F:4 iron, 4 sulfur cluster binding"/>
    <property type="evidence" value="ECO:0007669"/>
    <property type="project" value="UniProtKB-KW"/>
</dbReference>
<dbReference type="FunFam" id="1.10.150.530:FF:000014">
    <property type="entry name" value="Predicted Fe-S-cluster redox enzyme"/>
    <property type="match status" value="1"/>
</dbReference>
<protein>
    <recommendedName>
        <fullName evidence="12">Radical SAM core domain-containing protein</fullName>
    </recommendedName>
</protein>
<dbReference type="Proteomes" id="UP001054857">
    <property type="component" value="Unassembled WGS sequence"/>
</dbReference>
<evidence type="ECO:0000256" key="7">
    <source>
        <dbReference type="ARBA" id="ARBA00022691"/>
    </source>
</evidence>
<dbReference type="GO" id="GO:0008173">
    <property type="term" value="F:RNA methyltransferase activity"/>
    <property type="evidence" value="ECO:0007669"/>
    <property type="project" value="InterPro"/>
</dbReference>
<dbReference type="PROSITE" id="PS51918">
    <property type="entry name" value="RADICAL_SAM"/>
    <property type="match status" value="1"/>
</dbReference>
<evidence type="ECO:0000313" key="13">
    <source>
        <dbReference type="EMBL" id="GFR46078.1"/>
    </source>
</evidence>
<keyword evidence="4" id="KW-0963">Cytoplasm</keyword>
<dbReference type="SFLD" id="SFLDS00029">
    <property type="entry name" value="Radical_SAM"/>
    <property type="match status" value="1"/>
</dbReference>
<keyword evidence="5" id="KW-0489">Methyltransferase</keyword>
<dbReference type="PANTHER" id="PTHR30544">
    <property type="entry name" value="23S RRNA METHYLTRANSFERASE"/>
    <property type="match status" value="1"/>
</dbReference>
<keyword evidence="9" id="KW-0408">Iron</keyword>
<dbReference type="Pfam" id="PF04055">
    <property type="entry name" value="Radical_SAM"/>
    <property type="match status" value="1"/>
</dbReference>
<dbReference type="EMBL" id="BMAR01000011">
    <property type="protein sequence ID" value="GFR46078.1"/>
    <property type="molecule type" value="Genomic_DNA"/>
</dbReference>
<feature type="domain" description="Radical SAM core" evidence="12">
    <location>
        <begin position="290"/>
        <end position="526"/>
    </location>
</feature>
<gene>
    <name evidence="13" type="ORF">Agub_g7545</name>
</gene>
<dbReference type="SFLD" id="SFLDG01062">
    <property type="entry name" value="methyltransferase_(Class_A)"/>
    <property type="match status" value="1"/>
</dbReference>
<keyword evidence="3" id="KW-0004">4Fe-4S</keyword>
<evidence type="ECO:0000256" key="3">
    <source>
        <dbReference type="ARBA" id="ARBA00022485"/>
    </source>
</evidence>
<dbReference type="GO" id="GO:0070475">
    <property type="term" value="P:rRNA base methylation"/>
    <property type="evidence" value="ECO:0007669"/>
    <property type="project" value="TreeGrafter"/>
</dbReference>
<sequence length="565" mass="60225">MRVTALRSRATGNHSICNCTSPLITRPTSRSVRHQQVLLRAAALADAQLDDTAAASYSSTNSPTTLFSPRTDLQGSSGSYAASAGQATVSSAPLSFEHRRGIRDARGQLMLKNLPLPELEEWCASVGEPPKRARQLYRWLYGNRKWIRSLDEADSDPQAFSAAFKAKVSHSASLSGGLRLRSVHTARDGTRKLVYDLVGGEEEEEPAEADREEEADAAEGRQEKEAGNAAGGAEAEGKGSGSSSSGRSSSSSSSHGNSSSVWGDGGKGATVLTRGSVETVLIPMTNRSGQNLRYTACLSTQVGCAQNCQFCHTGRMGLLGHLSTAQIVEQLVQARRYLAAEGVSTPIANVVFMGMGEPLHNYEAVMPAIEILATGLELSRNKIIVSTVGLVPEMRRFLAARVAKLAVSLHATTDEVRDWLVPTNRRYPLEQLMGALREAFPYDKRKGDDFVVIEYVLLAGVNDSVEDAQRLLALTADVYCLVNLIVFNPHAGTPFQRSSPAAVFAFRGVFLAAGRPCTVRASKGDDQMAACGQLGDVGLAPKGPVPLRLQLPSSSTPVSAAVVAA</sequence>
<keyword evidence="6" id="KW-0808">Transferase</keyword>
<dbReference type="InterPro" id="IPR058240">
    <property type="entry name" value="rSAM_sf"/>
</dbReference>
<feature type="compositionally biased region" description="Acidic residues" evidence="11">
    <location>
        <begin position="199"/>
        <end position="217"/>
    </location>
</feature>
<evidence type="ECO:0000256" key="11">
    <source>
        <dbReference type="SAM" id="MobiDB-lite"/>
    </source>
</evidence>
<keyword evidence="8" id="KW-0479">Metal-binding</keyword>
<dbReference type="Gene3D" id="3.20.20.70">
    <property type="entry name" value="Aldolase class I"/>
    <property type="match status" value="1"/>
</dbReference>
<dbReference type="AlphaFoldDB" id="A0AAD3DQN7"/>
<evidence type="ECO:0000256" key="1">
    <source>
        <dbReference type="ARBA" id="ARBA00001966"/>
    </source>
</evidence>
<organism evidence="13 14">
    <name type="scientific">Astrephomene gubernaculifera</name>
    <dbReference type="NCBI Taxonomy" id="47775"/>
    <lineage>
        <taxon>Eukaryota</taxon>
        <taxon>Viridiplantae</taxon>
        <taxon>Chlorophyta</taxon>
        <taxon>core chlorophytes</taxon>
        <taxon>Chlorophyceae</taxon>
        <taxon>CS clade</taxon>
        <taxon>Chlamydomonadales</taxon>
        <taxon>Astrephomenaceae</taxon>
        <taxon>Astrephomene</taxon>
    </lineage>
</organism>
<comment type="caution">
    <text evidence="13">The sequence shown here is derived from an EMBL/GenBank/DDBJ whole genome shotgun (WGS) entry which is preliminary data.</text>
</comment>
<dbReference type="PANTHER" id="PTHR30544:SF9">
    <property type="entry name" value="RADICAL SAM SUPERFAMILY PROTEIN"/>
    <property type="match status" value="1"/>
</dbReference>
<feature type="compositionally biased region" description="Low complexity" evidence="11">
    <location>
        <begin position="241"/>
        <end position="260"/>
    </location>
</feature>
<name>A0AAD3DQN7_9CHLO</name>
<keyword evidence="14" id="KW-1185">Reference proteome</keyword>
<dbReference type="SUPFAM" id="SSF102114">
    <property type="entry name" value="Radical SAM enzymes"/>
    <property type="match status" value="1"/>
</dbReference>
<evidence type="ECO:0000256" key="10">
    <source>
        <dbReference type="ARBA" id="ARBA00023014"/>
    </source>
</evidence>
<evidence type="ECO:0000256" key="8">
    <source>
        <dbReference type="ARBA" id="ARBA00022723"/>
    </source>
</evidence>
<dbReference type="CDD" id="cd01335">
    <property type="entry name" value="Radical_SAM"/>
    <property type="match status" value="1"/>
</dbReference>